<organism evidence="3 4">
    <name type="scientific">Mycolicibacterium austroafricanum</name>
    <name type="common">Mycobacterium austroafricanum</name>
    <dbReference type="NCBI Taxonomy" id="39687"/>
    <lineage>
        <taxon>Bacteria</taxon>
        <taxon>Bacillati</taxon>
        <taxon>Actinomycetota</taxon>
        <taxon>Actinomycetes</taxon>
        <taxon>Mycobacteriales</taxon>
        <taxon>Mycobacteriaceae</taxon>
        <taxon>Mycolicibacterium</taxon>
    </lineage>
</organism>
<evidence type="ECO:0000313" key="3">
    <source>
        <dbReference type="EMBL" id="MDN4520614.1"/>
    </source>
</evidence>
<keyword evidence="1" id="KW-0472">Membrane</keyword>
<feature type="signal peptide" evidence="2">
    <location>
        <begin position="1"/>
        <end position="29"/>
    </location>
</feature>
<evidence type="ECO:0000313" key="4">
    <source>
        <dbReference type="Proteomes" id="UP001172687"/>
    </source>
</evidence>
<dbReference type="EMBL" id="JAUHTC010000081">
    <property type="protein sequence ID" value="MDN4520614.1"/>
    <property type="molecule type" value="Genomic_DNA"/>
</dbReference>
<comment type="caution">
    <text evidence="3">The sequence shown here is derived from an EMBL/GenBank/DDBJ whole genome shotgun (WGS) entry which is preliminary data.</text>
</comment>
<sequence length="177" mass="17863">MHTPKARPRWVRGALVGASSAVMTVGAHAAAGAGLPSGGALVLALLLCATVAALFSSLRIDGRGAGWIATTAALGSAQFLGHVALTMTGHHHGELVPGPTMTAVHIGAAVLLGGAIVAVEHLYAVCSSVLCWLRLFAQRSPRPAARIRRRVSNVVAPRPVLAAGLGMRAPPGAVATV</sequence>
<gene>
    <name evidence="3" type="ORF">QYF68_22760</name>
</gene>
<keyword evidence="2" id="KW-0732">Signal</keyword>
<proteinExistence type="predicted"/>
<dbReference type="RefSeq" id="WP_105387052.1">
    <property type="nucleotide sequence ID" value="NZ_CP070380.1"/>
</dbReference>
<keyword evidence="1" id="KW-0812">Transmembrane</keyword>
<keyword evidence="4" id="KW-1185">Reference proteome</keyword>
<evidence type="ECO:0000256" key="1">
    <source>
        <dbReference type="SAM" id="Phobius"/>
    </source>
</evidence>
<accession>A0ABT8HIM1</accession>
<keyword evidence="1" id="KW-1133">Transmembrane helix</keyword>
<reference evidence="3" key="1">
    <citation type="submission" date="2023-07" db="EMBL/GenBank/DDBJ databases">
        <title>Degradation of tert-butanol by M. austroafricanum TBA100.</title>
        <authorList>
            <person name="Helbich S."/>
            <person name="Vainshtein Y."/>
        </authorList>
    </citation>
    <scope>NUCLEOTIDE SEQUENCE</scope>
    <source>
        <strain evidence="3">TBA100</strain>
    </source>
</reference>
<protein>
    <recommendedName>
        <fullName evidence="5">MFS transporter</fullName>
    </recommendedName>
</protein>
<evidence type="ECO:0000256" key="2">
    <source>
        <dbReference type="SAM" id="SignalP"/>
    </source>
</evidence>
<feature type="transmembrane region" description="Helical" evidence="1">
    <location>
        <begin position="39"/>
        <end position="58"/>
    </location>
</feature>
<feature type="transmembrane region" description="Helical" evidence="1">
    <location>
        <begin position="65"/>
        <end position="85"/>
    </location>
</feature>
<name>A0ABT8HIM1_MYCAO</name>
<dbReference type="Proteomes" id="UP001172687">
    <property type="component" value="Unassembled WGS sequence"/>
</dbReference>
<feature type="chain" id="PRO_5045133755" description="MFS transporter" evidence="2">
    <location>
        <begin position="30"/>
        <end position="177"/>
    </location>
</feature>
<evidence type="ECO:0008006" key="5">
    <source>
        <dbReference type="Google" id="ProtNLM"/>
    </source>
</evidence>
<feature type="transmembrane region" description="Helical" evidence="1">
    <location>
        <begin position="105"/>
        <end position="133"/>
    </location>
</feature>